<dbReference type="PANTHER" id="PTHR42718">
    <property type="entry name" value="MAJOR FACILITATOR SUPERFAMILY MULTIDRUG TRANSPORTER MFSC"/>
    <property type="match status" value="1"/>
</dbReference>
<evidence type="ECO:0000256" key="2">
    <source>
        <dbReference type="ARBA" id="ARBA00022448"/>
    </source>
</evidence>
<accession>Q8FRN0</accession>
<evidence type="ECO:0000313" key="9">
    <source>
        <dbReference type="EMBL" id="BAC17540.1"/>
    </source>
</evidence>
<feature type="transmembrane region" description="Helical" evidence="7">
    <location>
        <begin position="161"/>
        <end position="180"/>
    </location>
</feature>
<reference evidence="9 10" key="1">
    <citation type="journal article" date="2003" name="Genome Res.">
        <title>Comparative complete genome sequence analysis of the amino acid replacements responsible for the thermostability of Corynebacterium efficiens.</title>
        <authorList>
            <person name="Nishio Y."/>
            <person name="Nakamura Y."/>
            <person name="Kawarabayasi Y."/>
            <person name="Usuda Y."/>
            <person name="Kimura E."/>
            <person name="Sugimoto S."/>
            <person name="Matsui K."/>
            <person name="Yamagishi A."/>
            <person name="Kikuchi H."/>
            <person name="Ikeo K."/>
            <person name="Gojobori T."/>
        </authorList>
    </citation>
    <scope>NUCLEOTIDE SEQUENCE [LARGE SCALE GENOMIC DNA]</scope>
    <source>
        <strain evidence="10">DSM 44549 / YS-314 / AJ 12310 / JCM 11189 / NBRC 100395</strain>
    </source>
</reference>
<evidence type="ECO:0000313" key="10">
    <source>
        <dbReference type="Proteomes" id="UP000001409"/>
    </source>
</evidence>
<dbReference type="eggNOG" id="COG2814">
    <property type="taxonomic scope" value="Bacteria"/>
</dbReference>
<feature type="transmembrane region" description="Helical" evidence="7">
    <location>
        <begin position="72"/>
        <end position="91"/>
    </location>
</feature>
<comment type="subcellular location">
    <subcellularLocation>
        <location evidence="1">Cell membrane</location>
        <topology evidence="1">Multi-pass membrane protein</topology>
    </subcellularLocation>
</comment>
<feature type="transmembrane region" description="Helical" evidence="7">
    <location>
        <begin position="266"/>
        <end position="283"/>
    </location>
</feature>
<dbReference type="InterPro" id="IPR036259">
    <property type="entry name" value="MFS_trans_sf"/>
</dbReference>
<dbReference type="Pfam" id="PF07690">
    <property type="entry name" value="MFS_1"/>
    <property type="match status" value="1"/>
</dbReference>
<sequence>MRAPMRSTHSSSVRNSPVRARSVSTPVRQGGSVNKLRMSAIYVGGFIGPFSGQAIAVILPDVAETFDISLEQAAFTMAAYLVPFATVMLVSTRLVRNLRPARVIIAAYVMTLLGALTCILTPVWGLFLVGYVIMGISNAFTLPVLQVMLRQIIPPDRLGSALGTYAAMQSLGMLSAPLVAGVSTLVGWQNMFLVVFLAALWVLIIRTPDIPPPGDHPGAGDVRIRWWPVIAHMISCLGIGFGLIGMGVITSLWAGDAFGLDAPARGAVIMCGGLAAFVFSRSIGRLADRWGARTVLLTSIVVGAIALLIIPLAPAVGLLAAVWSITTLAAQGMQMSINLSVLQSPGGTSLISTVQAFRFYGSSLTPLILLPIYTTSATWAFWVPALVLAVILLLQVSTRPVDA</sequence>
<feature type="transmembrane region" description="Helical" evidence="7">
    <location>
        <begin position="295"/>
        <end position="325"/>
    </location>
</feature>
<feature type="transmembrane region" description="Helical" evidence="7">
    <location>
        <begin position="226"/>
        <end position="254"/>
    </location>
</feature>
<keyword evidence="5 7" id="KW-0472">Membrane</keyword>
<evidence type="ECO:0000259" key="8">
    <source>
        <dbReference type="PROSITE" id="PS50850"/>
    </source>
</evidence>
<dbReference type="HOGENOM" id="CLU_060954_0_0_11"/>
<organism evidence="9 10">
    <name type="scientific">Corynebacterium efficiens (strain DSM 44549 / YS-314 / AJ 12310 / JCM 11189 / NBRC 100395)</name>
    <dbReference type="NCBI Taxonomy" id="196164"/>
    <lineage>
        <taxon>Bacteria</taxon>
        <taxon>Bacillati</taxon>
        <taxon>Actinomycetota</taxon>
        <taxon>Actinomycetes</taxon>
        <taxon>Mycobacteriales</taxon>
        <taxon>Corynebacteriaceae</taxon>
        <taxon>Corynebacterium</taxon>
    </lineage>
</organism>
<dbReference type="STRING" id="196164.gene:10741132"/>
<dbReference type="Proteomes" id="UP000001409">
    <property type="component" value="Chromosome"/>
</dbReference>
<dbReference type="PROSITE" id="PS50850">
    <property type="entry name" value="MFS"/>
    <property type="match status" value="1"/>
</dbReference>
<feature type="transmembrane region" description="Helical" evidence="7">
    <location>
        <begin position="186"/>
        <end position="205"/>
    </location>
</feature>
<name>Q8FRN0_COREF</name>
<dbReference type="GO" id="GO:0022857">
    <property type="term" value="F:transmembrane transporter activity"/>
    <property type="evidence" value="ECO:0007669"/>
    <property type="project" value="InterPro"/>
</dbReference>
<dbReference type="SUPFAM" id="SSF103473">
    <property type="entry name" value="MFS general substrate transporter"/>
    <property type="match status" value="1"/>
</dbReference>
<dbReference type="AlphaFoldDB" id="Q8FRN0"/>
<keyword evidence="2" id="KW-0813">Transport</keyword>
<dbReference type="Gene3D" id="1.20.1250.20">
    <property type="entry name" value="MFS general substrate transporter like domains"/>
    <property type="match status" value="2"/>
</dbReference>
<keyword evidence="10" id="KW-1185">Reference proteome</keyword>
<dbReference type="PANTHER" id="PTHR42718:SF9">
    <property type="entry name" value="MAJOR FACILITATOR SUPERFAMILY MULTIDRUG TRANSPORTER MFSC"/>
    <property type="match status" value="1"/>
</dbReference>
<evidence type="ECO:0000256" key="1">
    <source>
        <dbReference type="ARBA" id="ARBA00004651"/>
    </source>
</evidence>
<dbReference type="EMBL" id="BA000035">
    <property type="protein sequence ID" value="BAC17540.1"/>
    <property type="molecule type" value="Genomic_DNA"/>
</dbReference>
<evidence type="ECO:0000256" key="7">
    <source>
        <dbReference type="SAM" id="Phobius"/>
    </source>
</evidence>
<dbReference type="KEGG" id="cef:CE0730"/>
<protein>
    <submittedName>
        <fullName evidence="9">Putative multidrug resistance protein</fullName>
    </submittedName>
</protein>
<evidence type="ECO:0000256" key="3">
    <source>
        <dbReference type="ARBA" id="ARBA00022692"/>
    </source>
</evidence>
<proteinExistence type="predicted"/>
<keyword evidence="4 7" id="KW-1133">Transmembrane helix</keyword>
<feature type="transmembrane region" description="Helical" evidence="7">
    <location>
        <begin position="368"/>
        <end position="394"/>
    </location>
</feature>
<evidence type="ECO:0000256" key="4">
    <source>
        <dbReference type="ARBA" id="ARBA00022989"/>
    </source>
</evidence>
<dbReference type="GO" id="GO:0005886">
    <property type="term" value="C:plasma membrane"/>
    <property type="evidence" value="ECO:0007669"/>
    <property type="project" value="UniProtKB-SubCell"/>
</dbReference>
<dbReference type="InterPro" id="IPR011701">
    <property type="entry name" value="MFS"/>
</dbReference>
<feature type="domain" description="Major facilitator superfamily (MFS) profile" evidence="8">
    <location>
        <begin position="37"/>
        <end position="403"/>
    </location>
</feature>
<feature type="transmembrane region" description="Helical" evidence="7">
    <location>
        <begin position="130"/>
        <end position="149"/>
    </location>
</feature>
<evidence type="ECO:0000256" key="5">
    <source>
        <dbReference type="ARBA" id="ARBA00023136"/>
    </source>
</evidence>
<feature type="region of interest" description="Disordered" evidence="6">
    <location>
        <begin position="1"/>
        <end position="26"/>
    </location>
</feature>
<dbReference type="InterPro" id="IPR020846">
    <property type="entry name" value="MFS_dom"/>
</dbReference>
<feature type="transmembrane region" description="Helical" evidence="7">
    <location>
        <begin position="103"/>
        <end position="124"/>
    </location>
</feature>
<feature type="transmembrane region" description="Helical" evidence="7">
    <location>
        <begin position="40"/>
        <end position="60"/>
    </location>
</feature>
<keyword evidence="3 7" id="KW-0812">Transmembrane</keyword>
<evidence type="ECO:0000256" key="6">
    <source>
        <dbReference type="SAM" id="MobiDB-lite"/>
    </source>
</evidence>